<dbReference type="AlphaFoldDB" id="A0A3M7LW56"/>
<evidence type="ECO:0000313" key="1">
    <source>
        <dbReference type="EMBL" id="RMZ66461.1"/>
    </source>
</evidence>
<protein>
    <submittedName>
        <fullName evidence="1">Uncharacterized protein</fullName>
    </submittedName>
</protein>
<accession>A0A3M7LW56</accession>
<name>A0A3M7LW56_9PLEO</name>
<dbReference type="EMBL" id="KE747809">
    <property type="protein sequence ID" value="RMZ66461.1"/>
    <property type="molecule type" value="Genomic_DNA"/>
</dbReference>
<sequence>MKTMAITTKLKAASEGLTVQQLAELKKGRKASIMVGPDGNRFIALEGVSVNLLAYFSVTAHKKLVEERATVMMIPNGSKKAVSWIYRFMQAGERDIEGLETFESLNSDLLILLYQHCAFLQYGPLMERILQRLKGKFIESLPTIQEIELYQTAIPPLYQHVIDIIASEMVNPWTCDFTAYQDLAETNKTYGKDLDEAIKKLLTAGIKRGKRYYKRTKDPKVIWSMKYMDRVLGGKKSLQEPNLQIVTKSPLLNDTNVKPGQVAKLASTVRVIELGDFGGGLKTCDREVRKGEMTRTGMRI</sequence>
<reference evidence="1 2" key="1">
    <citation type="journal article" date="2014" name="PLoS ONE">
        <title>De novo Genome Assembly of the Fungal Plant Pathogen Pyrenophora semeniperda.</title>
        <authorList>
            <person name="Soliai M.M."/>
            <person name="Meyer S.E."/>
            <person name="Udall J.A."/>
            <person name="Elzinga D.E."/>
            <person name="Hermansen R.A."/>
            <person name="Bodily P.M."/>
            <person name="Hart A.A."/>
            <person name="Coleman C.E."/>
        </authorList>
    </citation>
    <scope>NUCLEOTIDE SEQUENCE [LARGE SCALE GENOMIC DNA]</scope>
    <source>
        <strain evidence="1 2">CCB06</strain>
        <tissue evidence="1">Mycelium</tissue>
    </source>
</reference>
<gene>
    <name evidence="1" type="ORF">GMOD_00001797</name>
</gene>
<organism evidence="1 2">
    <name type="scientific">Pyrenophora seminiperda CCB06</name>
    <dbReference type="NCBI Taxonomy" id="1302712"/>
    <lineage>
        <taxon>Eukaryota</taxon>
        <taxon>Fungi</taxon>
        <taxon>Dikarya</taxon>
        <taxon>Ascomycota</taxon>
        <taxon>Pezizomycotina</taxon>
        <taxon>Dothideomycetes</taxon>
        <taxon>Pleosporomycetidae</taxon>
        <taxon>Pleosporales</taxon>
        <taxon>Pleosporineae</taxon>
        <taxon>Pleosporaceae</taxon>
        <taxon>Pyrenophora</taxon>
    </lineage>
</organism>
<evidence type="ECO:0000313" key="2">
    <source>
        <dbReference type="Proteomes" id="UP000265663"/>
    </source>
</evidence>
<dbReference type="OrthoDB" id="3863715at2759"/>
<keyword evidence="2" id="KW-1185">Reference proteome</keyword>
<proteinExistence type="predicted"/>
<dbReference type="Proteomes" id="UP000265663">
    <property type="component" value="Unassembled WGS sequence"/>
</dbReference>